<organism evidence="2">
    <name type="scientific">Streptomyces sp. NBC_00003</name>
    <dbReference type="NCBI Taxonomy" id="2903608"/>
    <lineage>
        <taxon>Bacteria</taxon>
        <taxon>Bacillati</taxon>
        <taxon>Actinomycetota</taxon>
        <taxon>Actinomycetes</taxon>
        <taxon>Kitasatosporales</taxon>
        <taxon>Streptomycetaceae</taxon>
        <taxon>Streptomyces</taxon>
    </lineage>
</organism>
<reference evidence="2" key="1">
    <citation type="submission" date="2022-10" db="EMBL/GenBank/DDBJ databases">
        <title>The complete genomes of actinobacterial strains from the NBC collection.</title>
        <authorList>
            <person name="Joergensen T.S."/>
            <person name="Alvarez Arevalo M."/>
            <person name="Sterndorff E.B."/>
            <person name="Faurdal D."/>
            <person name="Vuksanovic O."/>
            <person name="Mourched A.-S."/>
            <person name="Charusanti P."/>
            <person name="Shaw S."/>
            <person name="Blin K."/>
            <person name="Weber T."/>
        </authorList>
    </citation>
    <scope>NUCLEOTIDE SEQUENCE</scope>
    <source>
        <strain evidence="2">NBC_00003</strain>
    </source>
</reference>
<accession>A0AAU2UWD5</accession>
<proteinExistence type="predicted"/>
<evidence type="ECO:0000313" key="2">
    <source>
        <dbReference type="EMBL" id="WTW59224.1"/>
    </source>
</evidence>
<dbReference type="AlphaFoldDB" id="A0AAU2UWD5"/>
<gene>
    <name evidence="2" type="ORF">OG549_00350</name>
</gene>
<keyword evidence="1" id="KW-0175">Coiled coil</keyword>
<name>A0AAU2UWD5_9ACTN</name>
<feature type="coiled-coil region" evidence="1">
    <location>
        <begin position="5"/>
        <end position="39"/>
    </location>
</feature>
<dbReference type="EMBL" id="CP108318">
    <property type="protein sequence ID" value="WTW59224.1"/>
    <property type="molecule type" value="Genomic_DNA"/>
</dbReference>
<protein>
    <submittedName>
        <fullName evidence="2">Uncharacterized protein</fullName>
    </submittedName>
</protein>
<sequence length="156" mass="16533">MPSVLGLLEAREKKIREEVARLREEAERVQAVLGEAELALQRLVDARITVTEVLTGPPSAAADPAPGAMTGSVVPHRTEGVATSVLAPDYQRIVEVVESDAGRAGLRCQELAVALGLDVVPAKVEGLRSKAKRLVERGWILQVRPGVFTALATPAG</sequence>
<evidence type="ECO:0000256" key="1">
    <source>
        <dbReference type="SAM" id="Coils"/>
    </source>
</evidence>